<dbReference type="Proteomes" id="UP000535437">
    <property type="component" value="Unassembled WGS sequence"/>
</dbReference>
<evidence type="ECO:0000313" key="4">
    <source>
        <dbReference type="Proteomes" id="UP000535437"/>
    </source>
</evidence>
<sequence>MKKHQPTATALEDLRLPVKVKLAAAWTSFMFFYIYVDYLHLYKPGIIDDILAGIVFEFDTSQTFVVSALVLVGIPILMILLSMALPARASRTINLVVASLYIPVSAFNLVGGSWLYFLGLGVVLELIILAYILRSAWTWPRTAPSATTVTPVTNQDRGAPRAQQQA</sequence>
<evidence type="ECO:0000256" key="1">
    <source>
        <dbReference type="SAM" id="MobiDB-lite"/>
    </source>
</evidence>
<protein>
    <submittedName>
        <fullName evidence="3">Uncharacterized protein</fullName>
    </submittedName>
</protein>
<feature type="transmembrane region" description="Helical" evidence="2">
    <location>
        <begin position="20"/>
        <end position="36"/>
    </location>
</feature>
<name>A0A7Z0KA59_9MICC</name>
<evidence type="ECO:0000256" key="2">
    <source>
        <dbReference type="SAM" id="Phobius"/>
    </source>
</evidence>
<feature type="transmembrane region" description="Helical" evidence="2">
    <location>
        <begin position="64"/>
        <end position="85"/>
    </location>
</feature>
<feature type="transmembrane region" description="Helical" evidence="2">
    <location>
        <begin position="92"/>
        <end position="109"/>
    </location>
</feature>
<keyword evidence="2" id="KW-0812">Transmembrane</keyword>
<dbReference type="InterPro" id="IPR046289">
    <property type="entry name" value="DUF6326"/>
</dbReference>
<dbReference type="EMBL" id="JACCFY010000001">
    <property type="protein sequence ID" value="NYJ79491.1"/>
    <property type="molecule type" value="Genomic_DNA"/>
</dbReference>
<keyword evidence="2" id="KW-1133">Transmembrane helix</keyword>
<feature type="transmembrane region" description="Helical" evidence="2">
    <location>
        <begin position="115"/>
        <end position="133"/>
    </location>
</feature>
<dbReference type="RefSeq" id="WP_179542704.1">
    <property type="nucleotide sequence ID" value="NZ_BAAALL010000001.1"/>
</dbReference>
<keyword evidence="2" id="KW-0472">Membrane</keyword>
<proteinExistence type="predicted"/>
<gene>
    <name evidence="3" type="ORF">HNR09_002902</name>
</gene>
<reference evidence="3 4" key="1">
    <citation type="submission" date="2020-07" db="EMBL/GenBank/DDBJ databases">
        <title>Sequencing the genomes of 1000 actinobacteria strains.</title>
        <authorList>
            <person name="Klenk H.-P."/>
        </authorList>
    </citation>
    <scope>NUCLEOTIDE SEQUENCE [LARGE SCALE GENOMIC DNA]</scope>
    <source>
        <strain evidence="3 4">DSM 15475</strain>
    </source>
</reference>
<accession>A0A7Z0KA59</accession>
<evidence type="ECO:0000313" key="3">
    <source>
        <dbReference type="EMBL" id="NYJ79491.1"/>
    </source>
</evidence>
<dbReference type="AlphaFoldDB" id="A0A7Z0KA59"/>
<feature type="region of interest" description="Disordered" evidence="1">
    <location>
        <begin position="146"/>
        <end position="166"/>
    </location>
</feature>
<comment type="caution">
    <text evidence="3">The sequence shown here is derived from an EMBL/GenBank/DDBJ whole genome shotgun (WGS) entry which is preliminary data.</text>
</comment>
<keyword evidence="4" id="KW-1185">Reference proteome</keyword>
<dbReference type="Pfam" id="PF19851">
    <property type="entry name" value="DUF6326"/>
    <property type="match status" value="1"/>
</dbReference>
<organism evidence="3 4">
    <name type="scientific">Nesterenkonia xinjiangensis</name>
    <dbReference type="NCBI Taxonomy" id="225327"/>
    <lineage>
        <taxon>Bacteria</taxon>
        <taxon>Bacillati</taxon>
        <taxon>Actinomycetota</taxon>
        <taxon>Actinomycetes</taxon>
        <taxon>Micrococcales</taxon>
        <taxon>Micrococcaceae</taxon>
        <taxon>Nesterenkonia</taxon>
    </lineage>
</organism>